<reference evidence="7" key="1">
    <citation type="journal article" date="2023" name="Plant J.">
        <title>Genome sequences and population genomics provide insights into the demographic history, inbreeding, and mutation load of two 'living fossil' tree species of Dipteronia.</title>
        <authorList>
            <person name="Feng Y."/>
            <person name="Comes H.P."/>
            <person name="Chen J."/>
            <person name="Zhu S."/>
            <person name="Lu R."/>
            <person name="Zhang X."/>
            <person name="Li P."/>
            <person name="Qiu J."/>
            <person name="Olsen K.M."/>
            <person name="Qiu Y."/>
        </authorList>
    </citation>
    <scope>NUCLEOTIDE SEQUENCE</scope>
    <source>
        <strain evidence="7">KIB01</strain>
    </source>
</reference>
<protein>
    <recommendedName>
        <fullName evidence="9">Cytochrome P450</fullName>
    </recommendedName>
</protein>
<keyword evidence="8" id="KW-1185">Reference proteome</keyword>
<evidence type="ECO:0000256" key="1">
    <source>
        <dbReference type="ARBA" id="ARBA00010617"/>
    </source>
</evidence>
<comment type="caution">
    <text evidence="7">The sequence shown here is derived from an EMBL/GenBank/DDBJ whole genome shotgun (WGS) entry which is preliminary data.</text>
</comment>
<proteinExistence type="inferred from homology"/>
<dbReference type="GO" id="GO:0005506">
    <property type="term" value="F:iron ion binding"/>
    <property type="evidence" value="ECO:0007669"/>
    <property type="project" value="InterPro"/>
</dbReference>
<dbReference type="SUPFAM" id="SSF48264">
    <property type="entry name" value="Cytochrome P450"/>
    <property type="match status" value="1"/>
</dbReference>
<gene>
    <name evidence="7" type="ORF">Ddye_003783</name>
</gene>
<sequence length="80" mass="9244">MGYDHLMLGFAPYGPYWRDVRKLVTAELLSNHRLELLKHMKERLGDLAMNIIVRMIAGKRYLGTDVTSGDEEESSRFQMA</sequence>
<evidence type="ECO:0000313" key="8">
    <source>
        <dbReference type="Proteomes" id="UP001280121"/>
    </source>
</evidence>
<keyword evidence="6" id="KW-0503">Monooxygenase</keyword>
<evidence type="ECO:0000256" key="3">
    <source>
        <dbReference type="ARBA" id="ARBA00022723"/>
    </source>
</evidence>
<dbReference type="GO" id="GO:0016705">
    <property type="term" value="F:oxidoreductase activity, acting on paired donors, with incorporation or reduction of molecular oxygen"/>
    <property type="evidence" value="ECO:0007669"/>
    <property type="project" value="InterPro"/>
</dbReference>
<keyword evidence="2" id="KW-0349">Heme</keyword>
<organism evidence="7 8">
    <name type="scientific">Dipteronia dyeriana</name>
    <dbReference type="NCBI Taxonomy" id="168575"/>
    <lineage>
        <taxon>Eukaryota</taxon>
        <taxon>Viridiplantae</taxon>
        <taxon>Streptophyta</taxon>
        <taxon>Embryophyta</taxon>
        <taxon>Tracheophyta</taxon>
        <taxon>Spermatophyta</taxon>
        <taxon>Magnoliopsida</taxon>
        <taxon>eudicotyledons</taxon>
        <taxon>Gunneridae</taxon>
        <taxon>Pentapetalae</taxon>
        <taxon>rosids</taxon>
        <taxon>malvids</taxon>
        <taxon>Sapindales</taxon>
        <taxon>Sapindaceae</taxon>
        <taxon>Hippocastanoideae</taxon>
        <taxon>Acereae</taxon>
        <taxon>Dipteronia</taxon>
    </lineage>
</organism>
<dbReference type="GO" id="GO:0046246">
    <property type="term" value="P:terpene biosynthetic process"/>
    <property type="evidence" value="ECO:0007669"/>
    <property type="project" value="TreeGrafter"/>
</dbReference>
<dbReference type="GO" id="GO:0004497">
    <property type="term" value="F:monooxygenase activity"/>
    <property type="evidence" value="ECO:0007669"/>
    <property type="project" value="UniProtKB-KW"/>
</dbReference>
<dbReference type="PANTHER" id="PTHR47947">
    <property type="entry name" value="CYTOCHROME P450 82C3-RELATED"/>
    <property type="match status" value="1"/>
</dbReference>
<keyword evidence="4" id="KW-0560">Oxidoreductase</keyword>
<evidence type="ECO:0000256" key="5">
    <source>
        <dbReference type="ARBA" id="ARBA00023004"/>
    </source>
</evidence>
<dbReference type="AlphaFoldDB" id="A0AAD9XSX2"/>
<evidence type="ECO:0000313" key="7">
    <source>
        <dbReference type="EMBL" id="KAK2665209.1"/>
    </source>
</evidence>
<dbReference type="InterPro" id="IPR050651">
    <property type="entry name" value="Plant_Cytochrome_P450_Monoox"/>
</dbReference>
<keyword evidence="3" id="KW-0479">Metal-binding</keyword>
<dbReference type="Proteomes" id="UP001280121">
    <property type="component" value="Unassembled WGS sequence"/>
</dbReference>
<dbReference type="GO" id="GO:0020037">
    <property type="term" value="F:heme binding"/>
    <property type="evidence" value="ECO:0007669"/>
    <property type="project" value="InterPro"/>
</dbReference>
<dbReference type="PANTHER" id="PTHR47947:SF8">
    <property type="entry name" value="CYTOCHROME P450 82C4-LIKE"/>
    <property type="match status" value="1"/>
</dbReference>
<accession>A0AAD9XSX2</accession>
<evidence type="ECO:0000256" key="4">
    <source>
        <dbReference type="ARBA" id="ARBA00023002"/>
    </source>
</evidence>
<dbReference type="Gene3D" id="1.20.930.50">
    <property type="match status" value="1"/>
</dbReference>
<name>A0AAD9XSX2_9ROSI</name>
<dbReference type="InterPro" id="IPR036396">
    <property type="entry name" value="Cyt_P450_sf"/>
</dbReference>
<evidence type="ECO:0008006" key="9">
    <source>
        <dbReference type="Google" id="ProtNLM"/>
    </source>
</evidence>
<comment type="similarity">
    <text evidence="1">Belongs to the cytochrome P450 family.</text>
</comment>
<dbReference type="EMBL" id="JANJYI010000001">
    <property type="protein sequence ID" value="KAK2665209.1"/>
    <property type="molecule type" value="Genomic_DNA"/>
</dbReference>
<evidence type="ECO:0000256" key="2">
    <source>
        <dbReference type="ARBA" id="ARBA00022617"/>
    </source>
</evidence>
<keyword evidence="5" id="KW-0408">Iron</keyword>
<evidence type="ECO:0000256" key="6">
    <source>
        <dbReference type="ARBA" id="ARBA00023033"/>
    </source>
</evidence>